<dbReference type="Proteomes" id="UP000216998">
    <property type="component" value="Unassembled WGS sequence"/>
</dbReference>
<dbReference type="RefSeq" id="WP_094456834.1">
    <property type="nucleotide sequence ID" value="NZ_NOXU01000030.1"/>
</dbReference>
<gene>
    <name evidence="1" type="ORF">CHU95_13295</name>
</gene>
<protein>
    <submittedName>
        <fullName evidence="1">Uncharacterized protein</fullName>
    </submittedName>
</protein>
<keyword evidence="2" id="KW-1185">Reference proteome</keyword>
<sequence>MTDSADRRLGDRILVALELAIDQQELEIAEQLWRALELALSRYGGPDAFEKRDPPANMDDVLDRLFALRRAKGG</sequence>
<evidence type="ECO:0000313" key="2">
    <source>
        <dbReference type="Proteomes" id="UP000216998"/>
    </source>
</evidence>
<dbReference type="OrthoDB" id="7306716at2"/>
<dbReference type="EMBL" id="NOXU01000030">
    <property type="protein sequence ID" value="OYQ33787.1"/>
    <property type="molecule type" value="Genomic_DNA"/>
</dbReference>
<comment type="caution">
    <text evidence="1">The sequence shown here is derived from an EMBL/GenBank/DDBJ whole genome shotgun (WGS) entry which is preliminary data.</text>
</comment>
<proteinExistence type="predicted"/>
<evidence type="ECO:0000313" key="1">
    <source>
        <dbReference type="EMBL" id="OYQ33787.1"/>
    </source>
</evidence>
<reference evidence="1 2" key="1">
    <citation type="submission" date="2017-07" db="EMBL/GenBank/DDBJ databases">
        <title>Niveispirillum cyanobacteriorum sp. nov., isolated from cyanobacterial aggregates in a eutrophic lake.</title>
        <authorList>
            <person name="Cai H."/>
        </authorList>
    </citation>
    <scope>NUCLEOTIDE SEQUENCE [LARGE SCALE GENOMIC DNA]</scope>
    <source>
        <strain evidence="2">TH1-14</strain>
    </source>
</reference>
<accession>A0A255YX15</accession>
<dbReference type="AlphaFoldDB" id="A0A255YX15"/>
<organism evidence="1 2">
    <name type="scientific">Niveispirillum lacus</name>
    <dbReference type="NCBI Taxonomy" id="1981099"/>
    <lineage>
        <taxon>Bacteria</taxon>
        <taxon>Pseudomonadati</taxon>
        <taxon>Pseudomonadota</taxon>
        <taxon>Alphaproteobacteria</taxon>
        <taxon>Rhodospirillales</taxon>
        <taxon>Azospirillaceae</taxon>
        <taxon>Niveispirillum</taxon>
    </lineage>
</organism>
<name>A0A255YX15_9PROT</name>